<proteinExistence type="predicted"/>
<name>A0ABP9WML6_9GAMM</name>
<keyword evidence="3" id="KW-1185">Reference proteome</keyword>
<evidence type="ECO:0000313" key="3">
    <source>
        <dbReference type="Proteomes" id="UP001408594"/>
    </source>
</evidence>
<accession>A0ABP9WML6</accession>
<dbReference type="EMBL" id="BAABRT010000005">
    <property type="protein sequence ID" value="GAA5524259.1"/>
    <property type="molecule type" value="Genomic_DNA"/>
</dbReference>
<dbReference type="Proteomes" id="UP001408594">
    <property type="component" value="Unassembled WGS sequence"/>
</dbReference>
<keyword evidence="1" id="KW-1133">Transmembrane helix</keyword>
<evidence type="ECO:0000313" key="2">
    <source>
        <dbReference type="EMBL" id="GAA5524259.1"/>
    </source>
</evidence>
<keyword evidence="1" id="KW-0472">Membrane</keyword>
<comment type="caution">
    <text evidence="2">The sequence shown here is derived from an EMBL/GenBank/DDBJ whole genome shotgun (WGS) entry which is preliminary data.</text>
</comment>
<keyword evidence="1" id="KW-0812">Transmembrane</keyword>
<protein>
    <submittedName>
        <fullName evidence="2">Uncharacterized protein</fullName>
    </submittedName>
</protein>
<feature type="transmembrane region" description="Helical" evidence="1">
    <location>
        <begin position="21"/>
        <end position="43"/>
    </location>
</feature>
<reference evidence="2 3" key="1">
    <citation type="submission" date="2024-02" db="EMBL/GenBank/DDBJ databases">
        <title>Microbulbifer aestuariivivens NBRC 112533.</title>
        <authorList>
            <person name="Ichikawa N."/>
            <person name="Katano-Makiyama Y."/>
            <person name="Hidaka K."/>
        </authorList>
    </citation>
    <scope>NUCLEOTIDE SEQUENCE [LARGE SCALE GENOMIC DNA]</scope>
    <source>
        <strain evidence="2 3">NBRC 112533</strain>
    </source>
</reference>
<evidence type="ECO:0000256" key="1">
    <source>
        <dbReference type="SAM" id="Phobius"/>
    </source>
</evidence>
<organism evidence="2 3">
    <name type="scientific">Microbulbifer aestuariivivens</name>
    <dbReference type="NCBI Taxonomy" id="1908308"/>
    <lineage>
        <taxon>Bacteria</taxon>
        <taxon>Pseudomonadati</taxon>
        <taxon>Pseudomonadota</taxon>
        <taxon>Gammaproteobacteria</taxon>
        <taxon>Cellvibrionales</taxon>
        <taxon>Microbulbiferaceae</taxon>
        <taxon>Microbulbifer</taxon>
    </lineage>
</organism>
<sequence length="106" mass="10953">MIAVAVAGVGSELVLRKVGELVSIFIAIGISGVIAAETMLCLIPVRHAITVLVEAVAAVQWRNIHTVRHSVVIRVLHQGIGAGDEFLQVGETVAVTVPLAIGGIGN</sequence>
<gene>
    <name evidence="2" type="ORF">Maes01_00813</name>
</gene>